<keyword evidence="1" id="KW-0472">Membrane</keyword>
<sequence length="77" mass="9483">MNNMQMFFKERVKIFYFPSFLPFFFFFLNNDDNYRNYSQAKFHMCNSSVEKCPKRSTGVVYNTYYVDKVKEYLPHTK</sequence>
<evidence type="ECO:0000256" key="1">
    <source>
        <dbReference type="SAM" id="Phobius"/>
    </source>
</evidence>
<accession>A0A0K2U9Z1</accession>
<feature type="transmembrane region" description="Helical" evidence="1">
    <location>
        <begin position="12"/>
        <end position="28"/>
    </location>
</feature>
<organism evidence="2">
    <name type="scientific">Lepeophtheirus salmonis</name>
    <name type="common">Salmon louse</name>
    <name type="synonym">Caligus salmonis</name>
    <dbReference type="NCBI Taxonomy" id="72036"/>
    <lineage>
        <taxon>Eukaryota</taxon>
        <taxon>Metazoa</taxon>
        <taxon>Ecdysozoa</taxon>
        <taxon>Arthropoda</taxon>
        <taxon>Crustacea</taxon>
        <taxon>Multicrustacea</taxon>
        <taxon>Hexanauplia</taxon>
        <taxon>Copepoda</taxon>
        <taxon>Siphonostomatoida</taxon>
        <taxon>Caligidae</taxon>
        <taxon>Lepeophtheirus</taxon>
    </lineage>
</organism>
<name>A0A0K2U9Z1_LEPSM</name>
<dbReference type="AlphaFoldDB" id="A0A0K2U9Z1"/>
<proteinExistence type="predicted"/>
<dbReference type="EMBL" id="HACA01017692">
    <property type="protein sequence ID" value="CDW35053.1"/>
    <property type="molecule type" value="Transcribed_RNA"/>
</dbReference>
<keyword evidence="1" id="KW-1133">Transmembrane helix</keyword>
<evidence type="ECO:0000313" key="2">
    <source>
        <dbReference type="EMBL" id="CDW35053.1"/>
    </source>
</evidence>
<protein>
    <submittedName>
        <fullName evidence="2">Uncharacterized protein</fullName>
    </submittedName>
</protein>
<reference evidence="2" key="1">
    <citation type="submission" date="2014-05" db="EMBL/GenBank/DDBJ databases">
        <authorList>
            <person name="Chronopoulou M."/>
        </authorList>
    </citation>
    <scope>NUCLEOTIDE SEQUENCE</scope>
    <source>
        <tissue evidence="2">Whole organism</tissue>
    </source>
</reference>
<keyword evidence="1" id="KW-0812">Transmembrane</keyword>